<dbReference type="GO" id="GO:0002161">
    <property type="term" value="F:aminoacyl-tRNA deacylase activity"/>
    <property type="evidence" value="ECO:0007669"/>
    <property type="project" value="InterPro"/>
</dbReference>
<evidence type="ECO:0000259" key="1">
    <source>
        <dbReference type="Pfam" id="PF04073"/>
    </source>
</evidence>
<dbReference type="RefSeq" id="WP_092590512.1">
    <property type="nucleotide sequence ID" value="NZ_FMWL01000007.1"/>
</dbReference>
<protein>
    <submittedName>
        <fullName evidence="2">Cys-tRNA(Pro) deacylase, prolyl-tRNA editing enzyme YbaK/EbsC</fullName>
    </submittedName>
</protein>
<keyword evidence="3" id="KW-1185">Reference proteome</keyword>
<dbReference type="InterPro" id="IPR036754">
    <property type="entry name" value="YbaK/aa-tRNA-synt-asso_dom_sf"/>
</dbReference>
<dbReference type="SUPFAM" id="SSF55826">
    <property type="entry name" value="YbaK/ProRS associated domain"/>
    <property type="match status" value="1"/>
</dbReference>
<proteinExistence type="predicted"/>
<dbReference type="InterPro" id="IPR007214">
    <property type="entry name" value="YbaK/aa-tRNA-synth-assoc-dom"/>
</dbReference>
<dbReference type="STRING" id="1120920.SAMN03080599_01711"/>
<dbReference type="OrthoDB" id="9798760at2"/>
<evidence type="ECO:0000313" key="3">
    <source>
        <dbReference type="Proteomes" id="UP000199208"/>
    </source>
</evidence>
<dbReference type="EMBL" id="FMWL01000007">
    <property type="protein sequence ID" value="SCZ79356.1"/>
    <property type="molecule type" value="Genomic_DNA"/>
</dbReference>
<dbReference type="AlphaFoldDB" id="A0A1G5RZC6"/>
<feature type="domain" description="YbaK/aminoacyl-tRNA synthetase-associated" evidence="1">
    <location>
        <begin position="25"/>
        <end position="141"/>
    </location>
</feature>
<sequence length="164" mass="17887">MSVSDVKKFFEDHNLSFEIMELEDSTATVELAAAAHNVVPDQIAKSIALYAGDEKFLLVTSGMSRLDNKKFKATFKAKPRMMSAEDVLEATGHPVGGVCPFGLKTEMKICLDASLKRFDTVFPAAGAHNASIEISPERLKEITHGTWVDVCKNPEAETHTEASS</sequence>
<accession>A0A1G5RZC6</accession>
<dbReference type="PANTHER" id="PTHR30411">
    <property type="entry name" value="CYTOPLASMIC PROTEIN"/>
    <property type="match status" value="1"/>
</dbReference>
<dbReference type="CDD" id="cd04333">
    <property type="entry name" value="ProX_deacylase"/>
    <property type="match status" value="1"/>
</dbReference>
<dbReference type="Pfam" id="PF04073">
    <property type="entry name" value="tRNA_edit"/>
    <property type="match status" value="1"/>
</dbReference>
<gene>
    <name evidence="2" type="ORF">SAMN03080599_01711</name>
</gene>
<dbReference type="Gene3D" id="3.90.960.10">
    <property type="entry name" value="YbaK/aminoacyl-tRNA synthetase-associated domain"/>
    <property type="match status" value="1"/>
</dbReference>
<organism evidence="2 3">
    <name type="scientific">Acidaminobacter hydrogenoformans DSM 2784</name>
    <dbReference type="NCBI Taxonomy" id="1120920"/>
    <lineage>
        <taxon>Bacteria</taxon>
        <taxon>Bacillati</taxon>
        <taxon>Bacillota</taxon>
        <taxon>Clostridia</taxon>
        <taxon>Peptostreptococcales</taxon>
        <taxon>Acidaminobacteraceae</taxon>
        <taxon>Acidaminobacter</taxon>
    </lineage>
</organism>
<dbReference type="PANTHER" id="PTHR30411:SF1">
    <property type="entry name" value="CYTOPLASMIC PROTEIN"/>
    <property type="match status" value="1"/>
</dbReference>
<dbReference type="Proteomes" id="UP000199208">
    <property type="component" value="Unassembled WGS sequence"/>
</dbReference>
<name>A0A1G5RZC6_9FIRM</name>
<reference evidence="2 3" key="1">
    <citation type="submission" date="2016-10" db="EMBL/GenBank/DDBJ databases">
        <authorList>
            <person name="de Groot N.N."/>
        </authorList>
    </citation>
    <scope>NUCLEOTIDE SEQUENCE [LARGE SCALE GENOMIC DNA]</scope>
    <source>
        <strain evidence="2 3">DSM 2784</strain>
    </source>
</reference>
<evidence type="ECO:0000313" key="2">
    <source>
        <dbReference type="EMBL" id="SCZ79356.1"/>
    </source>
</evidence>